<keyword evidence="2 5" id="KW-0812">Transmembrane</keyword>
<gene>
    <name evidence="7" type="ORF">H9Q79_02900</name>
</gene>
<feature type="transmembrane region" description="Helical" evidence="5">
    <location>
        <begin position="133"/>
        <end position="153"/>
    </location>
</feature>
<evidence type="ECO:0000256" key="6">
    <source>
        <dbReference type="SAM" id="SignalP"/>
    </source>
</evidence>
<dbReference type="PANTHER" id="PTHR35529:SF2">
    <property type="entry name" value="SPORULATION PROTEIN YTAF-RELATED"/>
    <property type="match status" value="1"/>
</dbReference>
<dbReference type="InterPro" id="IPR003810">
    <property type="entry name" value="Mntp/YtaF"/>
</dbReference>
<feature type="signal peptide" evidence="6">
    <location>
        <begin position="1"/>
        <end position="21"/>
    </location>
</feature>
<feature type="transmembrane region" description="Helical" evidence="5">
    <location>
        <begin position="31"/>
        <end position="52"/>
    </location>
</feature>
<keyword evidence="3 5" id="KW-1133">Transmembrane helix</keyword>
<accession>A0A7G9GEM2</accession>
<keyword evidence="6" id="KW-0732">Signal</keyword>
<dbReference type="RefSeq" id="WP_118642177.1">
    <property type="nucleotide sequence ID" value="NZ_CP060635.1"/>
</dbReference>
<name>A0A7G9GEM2_9FIRM</name>
<feature type="transmembrane region" description="Helical" evidence="5">
    <location>
        <begin position="160"/>
        <end position="179"/>
    </location>
</feature>
<organism evidence="7 8">
    <name type="scientific">Wansuia hejianensis</name>
    <dbReference type="NCBI Taxonomy" id="2763667"/>
    <lineage>
        <taxon>Bacteria</taxon>
        <taxon>Bacillati</taxon>
        <taxon>Bacillota</taxon>
        <taxon>Clostridia</taxon>
        <taxon>Lachnospirales</taxon>
        <taxon>Lachnospiraceae</taxon>
        <taxon>Wansuia</taxon>
    </lineage>
</organism>
<dbReference type="KEGG" id="whj:H9Q79_02900"/>
<protein>
    <submittedName>
        <fullName evidence="7">Manganese efflux pump</fullName>
    </submittedName>
</protein>
<evidence type="ECO:0000256" key="5">
    <source>
        <dbReference type="SAM" id="Phobius"/>
    </source>
</evidence>
<reference evidence="7 8" key="1">
    <citation type="submission" date="2020-08" db="EMBL/GenBank/DDBJ databases">
        <authorList>
            <person name="Liu C."/>
            <person name="Sun Q."/>
        </authorList>
    </citation>
    <scope>NUCLEOTIDE SEQUENCE [LARGE SCALE GENOMIC DNA]</scope>
    <source>
        <strain evidence="7 8">NSJ-29</strain>
    </source>
</reference>
<feature type="transmembrane region" description="Helical" evidence="5">
    <location>
        <begin position="191"/>
        <end position="206"/>
    </location>
</feature>
<evidence type="ECO:0000313" key="7">
    <source>
        <dbReference type="EMBL" id="QNM09254.1"/>
    </source>
</evidence>
<dbReference type="PANTHER" id="PTHR35529">
    <property type="entry name" value="MANGANESE EFFLUX PUMP MNTP-RELATED"/>
    <property type="match status" value="1"/>
</dbReference>
<evidence type="ECO:0000256" key="3">
    <source>
        <dbReference type="ARBA" id="ARBA00022989"/>
    </source>
</evidence>
<feature type="transmembrane region" description="Helical" evidence="5">
    <location>
        <begin position="64"/>
        <end position="82"/>
    </location>
</feature>
<dbReference type="AlphaFoldDB" id="A0A7G9GEM2"/>
<keyword evidence="8" id="KW-1185">Reference proteome</keyword>
<proteinExistence type="predicted"/>
<feature type="chain" id="PRO_5028912736" evidence="6">
    <location>
        <begin position="22"/>
        <end position="207"/>
    </location>
</feature>
<evidence type="ECO:0000256" key="2">
    <source>
        <dbReference type="ARBA" id="ARBA00022692"/>
    </source>
</evidence>
<keyword evidence="1" id="KW-1003">Cell membrane</keyword>
<sequence>MFLNIFLLVFALCLDTFVASAAYGTNQVHLSAGQIAVINGICSLCLGVSLMFGTLLDSWIPESFTRGICFISLMLLGFLKLADSSIKRYLRRHRQLNKNIRFSFSQLRFIINIYSDPLEADADESHDLTWKEVIFFSLAMSIDSLAAGTMAAFMKISVPITVITAFVMGVLFTCMGLLLGRKISAHCPRDLSWIGGFLFIVLAILKF</sequence>
<evidence type="ECO:0000256" key="4">
    <source>
        <dbReference type="ARBA" id="ARBA00023136"/>
    </source>
</evidence>
<dbReference type="EMBL" id="CP060635">
    <property type="protein sequence ID" value="QNM09254.1"/>
    <property type="molecule type" value="Genomic_DNA"/>
</dbReference>
<evidence type="ECO:0000313" key="8">
    <source>
        <dbReference type="Proteomes" id="UP000515860"/>
    </source>
</evidence>
<dbReference type="Pfam" id="PF02659">
    <property type="entry name" value="Mntp"/>
    <property type="match status" value="1"/>
</dbReference>
<dbReference type="Proteomes" id="UP000515860">
    <property type="component" value="Chromosome"/>
</dbReference>
<evidence type="ECO:0000256" key="1">
    <source>
        <dbReference type="ARBA" id="ARBA00022475"/>
    </source>
</evidence>
<keyword evidence="4 5" id="KW-0472">Membrane</keyword>